<evidence type="ECO:0000313" key="3">
    <source>
        <dbReference type="Proteomes" id="UP000199011"/>
    </source>
</evidence>
<dbReference type="STRING" id="53341.SAMN05421579_10920"/>
<keyword evidence="1" id="KW-0812">Transmembrane</keyword>
<gene>
    <name evidence="2" type="ORF">SAMN05421579_10920</name>
</gene>
<feature type="transmembrane region" description="Helical" evidence="1">
    <location>
        <begin position="65"/>
        <end position="87"/>
    </location>
</feature>
<keyword evidence="1" id="KW-0472">Membrane</keyword>
<dbReference type="AlphaFoldDB" id="A0A1I5A1K9"/>
<reference evidence="3" key="1">
    <citation type="submission" date="2016-10" db="EMBL/GenBank/DDBJ databases">
        <authorList>
            <person name="Varghese N."/>
            <person name="Submissions S."/>
        </authorList>
    </citation>
    <scope>NUCLEOTIDE SEQUENCE [LARGE SCALE GENOMIC DNA]</scope>
    <source>
        <strain evidence="3">DSM 16522</strain>
    </source>
</reference>
<protein>
    <submittedName>
        <fullName evidence="2">Uncharacterized membrane protein YbjE, DUF340 family</fullName>
    </submittedName>
</protein>
<organism evidence="2 3">
    <name type="scientific">Xenorhabdus japonica</name>
    <dbReference type="NCBI Taxonomy" id="53341"/>
    <lineage>
        <taxon>Bacteria</taxon>
        <taxon>Pseudomonadati</taxon>
        <taxon>Pseudomonadota</taxon>
        <taxon>Gammaproteobacteria</taxon>
        <taxon>Enterobacterales</taxon>
        <taxon>Morganellaceae</taxon>
        <taxon>Xenorhabdus</taxon>
    </lineage>
</organism>
<dbReference type="PANTHER" id="PTHR35804">
    <property type="entry name" value="LYSINE EXPORTER LYSO"/>
    <property type="match status" value="1"/>
</dbReference>
<dbReference type="Pfam" id="PF03956">
    <property type="entry name" value="Lys_export"/>
    <property type="match status" value="1"/>
</dbReference>
<feature type="transmembrane region" description="Helical" evidence="1">
    <location>
        <begin position="142"/>
        <end position="163"/>
    </location>
</feature>
<dbReference type="Proteomes" id="UP000199011">
    <property type="component" value="Unassembled WGS sequence"/>
</dbReference>
<feature type="transmembrane region" description="Helical" evidence="1">
    <location>
        <begin position="119"/>
        <end position="136"/>
    </location>
</feature>
<keyword evidence="1" id="KW-1133">Transmembrane helix</keyword>
<dbReference type="OrthoDB" id="5451742at2"/>
<evidence type="ECO:0000313" key="2">
    <source>
        <dbReference type="EMBL" id="SFN56364.1"/>
    </source>
</evidence>
<feature type="transmembrane region" description="Helical" evidence="1">
    <location>
        <begin position="289"/>
        <end position="309"/>
    </location>
</feature>
<keyword evidence="3" id="KW-1185">Reference proteome</keyword>
<dbReference type="InterPro" id="IPR005642">
    <property type="entry name" value="LysO"/>
</dbReference>
<accession>A0A1I5A1K9</accession>
<dbReference type="GO" id="GO:0005886">
    <property type="term" value="C:plasma membrane"/>
    <property type="evidence" value="ECO:0007669"/>
    <property type="project" value="TreeGrafter"/>
</dbReference>
<feature type="transmembrane region" description="Helical" evidence="1">
    <location>
        <begin position="32"/>
        <end position="59"/>
    </location>
</feature>
<proteinExistence type="predicted"/>
<dbReference type="EMBL" id="FOVO01000009">
    <property type="protein sequence ID" value="SFN56364.1"/>
    <property type="molecule type" value="Genomic_DNA"/>
</dbReference>
<dbReference type="PANTHER" id="PTHR35804:SF1">
    <property type="entry name" value="LYSINE EXPORTER LYSO"/>
    <property type="match status" value="1"/>
</dbReference>
<feature type="transmembrane region" description="Helical" evidence="1">
    <location>
        <begin position="6"/>
        <end position="25"/>
    </location>
</feature>
<evidence type="ECO:0000256" key="1">
    <source>
        <dbReference type="SAM" id="Phobius"/>
    </source>
</evidence>
<dbReference type="RefSeq" id="WP_092518637.1">
    <property type="nucleotide sequence ID" value="NZ_CAWRAH010000060.1"/>
</dbReference>
<feature type="transmembrane region" description="Helical" evidence="1">
    <location>
        <begin position="175"/>
        <end position="199"/>
    </location>
</feature>
<dbReference type="GO" id="GO:0015661">
    <property type="term" value="F:L-lysine efflux transmembrane transporter activity"/>
    <property type="evidence" value="ECO:0007669"/>
    <property type="project" value="InterPro"/>
</dbReference>
<sequence length="311" mass="33976">MNIAISNLLPILIAFVVGFNFNKFFKHKNIRLIDLVSNLCLYSLLILMGITIGTIPGIISKLTDVGINAISIAFASSLSIVIVLKFFHIKTAGNEKNKVTTSNNQKDDFDIMGYIKDPILLASLVIIGFFLGYYKITPVIDYDIVISLLLYLLIFVIAMKLSLSGLSLKEIFFNRYNIVMTFFTIAASYIGAALISFFIPLSLTQSLAVSSGFGWYTLSGILFTKMNDPLLGSVAFLCDLFREVIALLLIPTLSRIGNGNIAIGVAGATAMDVTLPIIEKHCGISYVPVALLSGGIITILVPFLIPFFYSL</sequence>
<name>A0A1I5A1K9_9GAMM</name>